<dbReference type="EMBL" id="JAGKHQ010000575">
    <property type="protein sequence ID" value="KAG7467601.1"/>
    <property type="molecule type" value="Genomic_DNA"/>
</dbReference>
<comment type="caution">
    <text evidence="1">The sequence shown here is derived from an EMBL/GenBank/DDBJ whole genome shotgun (WGS) entry which is preliminary data.</text>
</comment>
<dbReference type="AlphaFoldDB" id="A0AAV6PJW0"/>
<name>A0AAV6PJW0_SOLSE</name>
<organism evidence="1 2">
    <name type="scientific">Solea senegalensis</name>
    <name type="common">Senegalese sole</name>
    <dbReference type="NCBI Taxonomy" id="28829"/>
    <lineage>
        <taxon>Eukaryota</taxon>
        <taxon>Metazoa</taxon>
        <taxon>Chordata</taxon>
        <taxon>Craniata</taxon>
        <taxon>Vertebrata</taxon>
        <taxon>Euteleostomi</taxon>
        <taxon>Actinopterygii</taxon>
        <taxon>Neopterygii</taxon>
        <taxon>Teleostei</taxon>
        <taxon>Neoteleostei</taxon>
        <taxon>Acanthomorphata</taxon>
        <taxon>Carangaria</taxon>
        <taxon>Pleuronectiformes</taxon>
        <taxon>Pleuronectoidei</taxon>
        <taxon>Soleidae</taxon>
        <taxon>Solea</taxon>
    </lineage>
</organism>
<evidence type="ECO:0000313" key="2">
    <source>
        <dbReference type="Proteomes" id="UP000693946"/>
    </source>
</evidence>
<reference evidence="1 2" key="1">
    <citation type="journal article" date="2021" name="Sci. Rep.">
        <title>Chromosome anchoring in Senegalese sole (Solea senegalensis) reveals sex-associated markers and genome rearrangements in flatfish.</title>
        <authorList>
            <person name="Guerrero-Cozar I."/>
            <person name="Gomez-Garrido J."/>
            <person name="Berbel C."/>
            <person name="Martinez-Blanch J.F."/>
            <person name="Alioto T."/>
            <person name="Claros M.G."/>
            <person name="Gagnaire P.A."/>
            <person name="Manchado M."/>
        </authorList>
    </citation>
    <scope>NUCLEOTIDE SEQUENCE [LARGE SCALE GENOMIC DNA]</scope>
    <source>
        <strain evidence="1">Sse05_10M</strain>
    </source>
</reference>
<dbReference type="Proteomes" id="UP000693946">
    <property type="component" value="Unassembled WGS sequence"/>
</dbReference>
<sequence>MGFSGIYTCFIYSCNSLDANASAGVAIQCCLPPLEFWQLRIRRLYDSVALFYDQPVSARSQIHSGDFFPLKADLAAGRSEWRAAELSRASSQPAFKRWSLLRSCDEQRTVSVKTCQRMLLICRAQC</sequence>
<gene>
    <name evidence="1" type="ORF">JOB18_014297</name>
</gene>
<protein>
    <submittedName>
        <fullName evidence="1">Uncharacterized protein</fullName>
    </submittedName>
</protein>
<keyword evidence="2" id="KW-1185">Reference proteome</keyword>
<proteinExistence type="predicted"/>
<accession>A0AAV6PJW0</accession>
<evidence type="ECO:0000313" key="1">
    <source>
        <dbReference type="EMBL" id="KAG7467601.1"/>
    </source>
</evidence>